<dbReference type="Pfam" id="PF19614">
    <property type="entry name" value="DUF6119"/>
    <property type="match status" value="1"/>
</dbReference>
<evidence type="ECO:0008006" key="3">
    <source>
        <dbReference type="Google" id="ProtNLM"/>
    </source>
</evidence>
<accession>S9Q6W2</accession>
<dbReference type="OrthoDB" id="6401683at2"/>
<proteinExistence type="predicted"/>
<dbReference type="EMBL" id="ANAH02000064">
    <property type="protein sequence ID" value="EPX57059.1"/>
    <property type="molecule type" value="Genomic_DNA"/>
</dbReference>
<dbReference type="AlphaFoldDB" id="S9Q6W2"/>
<name>S9Q6W2_CYSF2</name>
<evidence type="ECO:0000313" key="1">
    <source>
        <dbReference type="EMBL" id="EPX57059.1"/>
    </source>
</evidence>
<protein>
    <recommendedName>
        <fullName evidence="3">Sporadically distributed protein, TIGR04141 family</fullName>
    </recommendedName>
</protein>
<dbReference type="eggNOG" id="ENOG502Z97J">
    <property type="taxonomic scope" value="Bacteria"/>
</dbReference>
<dbReference type="NCBIfam" id="TIGR04141">
    <property type="entry name" value="TIGR04141 family sporadically distributed protein"/>
    <property type="match status" value="1"/>
</dbReference>
<keyword evidence="2" id="KW-1185">Reference proteome</keyword>
<sequence>MKKTPSGSIRKAKTRNLTFLLIRKEFKSPAEALKVAEPLDEWPLPGDFEFEGSLHVSKPPLKEPRWASFVKEGFPEEIEFAQSATAAAVLFIKTDSRMFAVTFGQGRHLLKPDTYEIDFGLKVTLNTVDQQKLRSLDLRTFEELTVHTRRQVSRSSSLEAFSVDVFRDLLGSVTGEPSDESLARRLTGRDALAFSGAIAFADLADKCKTLLAHYKSERYKTNFSWVDNVRQIRDVGTLDRLNDKLVHAINAHDTERIHLAPPEVIEWNDVSFLYPGERLGTVEAHTDLDLDNCLAALANREGVEPEDFRLSLETLKQQKIRTVSEDSSLLPERWSLYKCLVAELNAEGALCILSAGQWFKVEKTFAAQTLEDTVALVKDIKHLPVALRNEEEGNYNERAAGSRKHLVLLDRKNKKAKGARTAIEACDLFSATGQFIHVKRKLRSASLSHLFSQGTVAAETFLGDEKFRKDVKKAVADQNPGIAGRLGEPAKRPEPSHYEVVFAIVTATPQAKWPQALPFFSQLNLVRKAAHLRLLGFQVALYRIEERK</sequence>
<reference evidence="1" key="1">
    <citation type="submission" date="2013-05" db="EMBL/GenBank/DDBJ databases">
        <title>Genome assembly of Cystobacter fuscus DSM 2262.</title>
        <authorList>
            <person name="Sharma G."/>
            <person name="Khatri I."/>
            <person name="Kaur C."/>
            <person name="Mayilraj S."/>
            <person name="Subramanian S."/>
        </authorList>
    </citation>
    <scope>NUCLEOTIDE SEQUENCE [LARGE SCALE GENOMIC DNA]</scope>
    <source>
        <strain evidence="1">DSM 2262</strain>
    </source>
</reference>
<organism evidence="1 2">
    <name type="scientific">Cystobacter fuscus (strain ATCC 25194 / DSM 2262 / NBRC 100088 / M29)</name>
    <dbReference type="NCBI Taxonomy" id="1242864"/>
    <lineage>
        <taxon>Bacteria</taxon>
        <taxon>Pseudomonadati</taxon>
        <taxon>Myxococcota</taxon>
        <taxon>Myxococcia</taxon>
        <taxon>Myxococcales</taxon>
        <taxon>Cystobacterineae</taxon>
        <taxon>Archangiaceae</taxon>
        <taxon>Cystobacter</taxon>
    </lineage>
</organism>
<gene>
    <name evidence="1" type="ORF">D187_006813</name>
</gene>
<dbReference type="InterPro" id="IPR026487">
    <property type="entry name" value="CHP04141"/>
</dbReference>
<comment type="caution">
    <text evidence="1">The sequence shown here is derived from an EMBL/GenBank/DDBJ whole genome shotgun (WGS) entry which is preliminary data.</text>
</comment>
<dbReference type="Proteomes" id="UP000011682">
    <property type="component" value="Unassembled WGS sequence"/>
</dbReference>
<evidence type="ECO:0000313" key="2">
    <source>
        <dbReference type="Proteomes" id="UP000011682"/>
    </source>
</evidence>